<feature type="region of interest" description="Disordered" evidence="1">
    <location>
        <begin position="25"/>
        <end position="57"/>
    </location>
</feature>
<evidence type="ECO:0000256" key="1">
    <source>
        <dbReference type="SAM" id="MobiDB-lite"/>
    </source>
</evidence>
<dbReference type="AlphaFoldDB" id="A0A2S2QJL8"/>
<keyword evidence="2" id="KW-0812">Transmembrane</keyword>
<keyword evidence="2" id="KW-1133">Transmembrane helix</keyword>
<reference evidence="3" key="1">
    <citation type="submission" date="2018-04" db="EMBL/GenBank/DDBJ databases">
        <title>Transcriptome assembly of Sipha flava.</title>
        <authorList>
            <person name="Scully E.D."/>
            <person name="Geib S.M."/>
            <person name="Palmer N.A."/>
            <person name="Koch K."/>
            <person name="Bradshaw J."/>
            <person name="Heng-Moss T."/>
            <person name="Sarath G."/>
        </authorList>
    </citation>
    <scope>NUCLEOTIDE SEQUENCE</scope>
</reference>
<dbReference type="OrthoDB" id="6606864at2759"/>
<feature type="compositionally biased region" description="Low complexity" evidence="1">
    <location>
        <begin position="101"/>
        <end position="112"/>
    </location>
</feature>
<protein>
    <submittedName>
        <fullName evidence="3">Uncharacterized protein</fullName>
    </submittedName>
</protein>
<name>A0A2S2QJL8_9HEMI</name>
<sequence length="214" mass="24348">MSFQDCTIIEIEDGFTNTIWSRQEPSAHSDLSRPDSSSRVSLLDSQPATTGGYDNGPFNKRTNWKRLCQSHWLQIAIIHFVGLVIAVLCRAGRLRRRARNQQRQSPPRSRLQPTKLDTRRTRGYGPRNMDSDRPKNVPKREKVVLPRGGPNNTKTTRKPPVQGKSLGSAFISKYLFSDNTQPIIVTWSGTMDVKIIKKLRIPGIKKLLDIPKYI</sequence>
<dbReference type="EMBL" id="GGMS01008680">
    <property type="protein sequence ID" value="MBY77883.1"/>
    <property type="molecule type" value="Transcribed_RNA"/>
</dbReference>
<gene>
    <name evidence="3" type="ORF">g.151432</name>
</gene>
<feature type="compositionally biased region" description="Basic and acidic residues" evidence="1">
    <location>
        <begin position="129"/>
        <end position="144"/>
    </location>
</feature>
<feature type="region of interest" description="Disordered" evidence="1">
    <location>
        <begin position="96"/>
        <end position="163"/>
    </location>
</feature>
<proteinExistence type="predicted"/>
<evidence type="ECO:0000313" key="3">
    <source>
        <dbReference type="EMBL" id="MBY77883.1"/>
    </source>
</evidence>
<accession>A0A2S2QJL8</accession>
<feature type="transmembrane region" description="Helical" evidence="2">
    <location>
        <begin position="71"/>
        <end position="89"/>
    </location>
</feature>
<keyword evidence="2" id="KW-0472">Membrane</keyword>
<organism evidence="3">
    <name type="scientific">Sipha flava</name>
    <name type="common">yellow sugarcane aphid</name>
    <dbReference type="NCBI Taxonomy" id="143950"/>
    <lineage>
        <taxon>Eukaryota</taxon>
        <taxon>Metazoa</taxon>
        <taxon>Ecdysozoa</taxon>
        <taxon>Arthropoda</taxon>
        <taxon>Hexapoda</taxon>
        <taxon>Insecta</taxon>
        <taxon>Pterygota</taxon>
        <taxon>Neoptera</taxon>
        <taxon>Paraneoptera</taxon>
        <taxon>Hemiptera</taxon>
        <taxon>Sternorrhyncha</taxon>
        <taxon>Aphidomorpha</taxon>
        <taxon>Aphidoidea</taxon>
        <taxon>Aphididae</taxon>
        <taxon>Sipha</taxon>
    </lineage>
</organism>
<evidence type="ECO:0000256" key="2">
    <source>
        <dbReference type="SAM" id="Phobius"/>
    </source>
</evidence>
<feature type="compositionally biased region" description="Polar residues" evidence="1">
    <location>
        <begin position="34"/>
        <end position="49"/>
    </location>
</feature>